<evidence type="ECO:0000313" key="3">
    <source>
        <dbReference type="Proteomes" id="UP001610335"/>
    </source>
</evidence>
<accession>A0ABR4I3P3</accession>
<reference evidence="2 3" key="1">
    <citation type="submission" date="2024-07" db="EMBL/GenBank/DDBJ databases">
        <title>Section-level genome sequencing and comparative genomics of Aspergillus sections Usti and Cavernicolus.</title>
        <authorList>
            <consortium name="Lawrence Berkeley National Laboratory"/>
            <person name="Nybo J.L."/>
            <person name="Vesth T.C."/>
            <person name="Theobald S."/>
            <person name="Frisvad J.C."/>
            <person name="Larsen T.O."/>
            <person name="Kjaerboelling I."/>
            <person name="Rothschild-Mancinelli K."/>
            <person name="Lyhne E.K."/>
            <person name="Kogle M.E."/>
            <person name="Barry K."/>
            <person name="Clum A."/>
            <person name="Na H."/>
            <person name="Ledsgaard L."/>
            <person name="Lin J."/>
            <person name="Lipzen A."/>
            <person name="Kuo A."/>
            <person name="Riley R."/>
            <person name="Mondo S."/>
            <person name="LaButti K."/>
            <person name="Haridas S."/>
            <person name="Pangalinan J."/>
            <person name="Salamov A.A."/>
            <person name="Simmons B.A."/>
            <person name="Magnuson J.K."/>
            <person name="Chen J."/>
            <person name="Drula E."/>
            <person name="Henrissat B."/>
            <person name="Wiebenga A."/>
            <person name="Lubbers R.J."/>
            <person name="Gomes A.C."/>
            <person name="Makela M.R."/>
            <person name="Stajich J."/>
            <person name="Grigoriev I.V."/>
            <person name="Mortensen U.H."/>
            <person name="De vries R.P."/>
            <person name="Baker S.E."/>
            <person name="Andersen M.R."/>
        </authorList>
    </citation>
    <scope>NUCLEOTIDE SEQUENCE [LARGE SCALE GENOMIC DNA]</scope>
    <source>
        <strain evidence="2 3">CBS 600.67</strain>
    </source>
</reference>
<feature type="signal peptide" evidence="1">
    <location>
        <begin position="1"/>
        <end position="20"/>
    </location>
</feature>
<protein>
    <submittedName>
        <fullName evidence="2">Uncharacterized protein</fullName>
    </submittedName>
</protein>
<name>A0ABR4I3P3_9EURO</name>
<evidence type="ECO:0000256" key="1">
    <source>
        <dbReference type="SAM" id="SignalP"/>
    </source>
</evidence>
<dbReference type="Proteomes" id="UP001610335">
    <property type="component" value="Unassembled WGS sequence"/>
</dbReference>
<comment type="caution">
    <text evidence="2">The sequence shown here is derived from an EMBL/GenBank/DDBJ whole genome shotgun (WGS) entry which is preliminary data.</text>
</comment>
<feature type="chain" id="PRO_5046382202" evidence="1">
    <location>
        <begin position="21"/>
        <end position="159"/>
    </location>
</feature>
<keyword evidence="1" id="KW-0732">Signal</keyword>
<evidence type="ECO:0000313" key="2">
    <source>
        <dbReference type="EMBL" id="KAL2822370.1"/>
    </source>
</evidence>
<dbReference type="PANTHER" id="PTHR35605">
    <property type="entry name" value="ECP2 EFFECTOR PROTEIN DOMAIN-CONTAINING PROTEIN-RELATED"/>
    <property type="match status" value="1"/>
</dbReference>
<organism evidence="2 3">
    <name type="scientific">Aspergillus cavernicola</name>
    <dbReference type="NCBI Taxonomy" id="176166"/>
    <lineage>
        <taxon>Eukaryota</taxon>
        <taxon>Fungi</taxon>
        <taxon>Dikarya</taxon>
        <taxon>Ascomycota</taxon>
        <taxon>Pezizomycotina</taxon>
        <taxon>Eurotiomycetes</taxon>
        <taxon>Eurotiomycetidae</taxon>
        <taxon>Eurotiales</taxon>
        <taxon>Aspergillaceae</taxon>
        <taxon>Aspergillus</taxon>
        <taxon>Aspergillus subgen. Nidulantes</taxon>
    </lineage>
</organism>
<sequence length="159" mass="17431">MVLIIAMMLVLFYSGALTTAVPIPFEKREIFTPSWDSKSPQAAKQSSLNGTVEELSKRTDFSDSNWACGGRLELCSTSLIWNGIEYLRGVGDRPGHGAGPGTCARVSCSYNAAIYWCNDDSKGKLLESYGSIADGAERVMVEYIFHKMDWNVIVGKDSC</sequence>
<dbReference type="PANTHER" id="PTHR35605:SF1">
    <property type="entry name" value="ECP2 EFFECTOR PROTEIN DOMAIN-CONTAINING PROTEIN-RELATED"/>
    <property type="match status" value="1"/>
</dbReference>
<gene>
    <name evidence="2" type="ORF">BDW59DRAFT_173883</name>
</gene>
<keyword evidence="3" id="KW-1185">Reference proteome</keyword>
<dbReference type="EMBL" id="JBFXLS010000058">
    <property type="protein sequence ID" value="KAL2822370.1"/>
    <property type="molecule type" value="Genomic_DNA"/>
</dbReference>
<proteinExistence type="predicted"/>